<dbReference type="AlphaFoldDB" id="A0A317N7U3"/>
<protein>
    <recommendedName>
        <fullName evidence="3">Nuclease-like protein</fullName>
    </recommendedName>
</protein>
<gene>
    <name evidence="1" type="ORF">DFR69_11188</name>
</gene>
<reference evidence="1 2" key="1">
    <citation type="submission" date="2018-05" db="EMBL/GenBank/DDBJ databases">
        <title>Genomic Encyclopedia of Type Strains, Phase IV (KMG-IV): sequencing the most valuable type-strain genomes for metagenomic binning, comparative biology and taxonomic classification.</title>
        <authorList>
            <person name="Goeker M."/>
        </authorList>
    </citation>
    <scope>NUCLEOTIDE SEQUENCE [LARGE SCALE GENOMIC DNA]</scope>
    <source>
        <strain evidence="1 2">DSM 44717</strain>
    </source>
</reference>
<proteinExistence type="predicted"/>
<accession>A0A317N7U3</accession>
<keyword evidence="2" id="KW-1185">Reference proteome</keyword>
<dbReference type="RefSeq" id="WP_110040194.1">
    <property type="nucleotide sequence ID" value="NZ_QGTL01000011.1"/>
</dbReference>
<dbReference type="Proteomes" id="UP000246410">
    <property type="component" value="Unassembled WGS sequence"/>
</dbReference>
<comment type="caution">
    <text evidence="1">The sequence shown here is derived from an EMBL/GenBank/DDBJ whole genome shotgun (WGS) entry which is preliminary data.</text>
</comment>
<evidence type="ECO:0000313" key="1">
    <source>
        <dbReference type="EMBL" id="PWV71099.1"/>
    </source>
</evidence>
<evidence type="ECO:0000313" key="2">
    <source>
        <dbReference type="Proteomes" id="UP000246410"/>
    </source>
</evidence>
<evidence type="ECO:0008006" key="3">
    <source>
        <dbReference type="Google" id="ProtNLM"/>
    </source>
</evidence>
<organism evidence="1 2">
    <name type="scientific">Nocardia neocaledoniensis</name>
    <dbReference type="NCBI Taxonomy" id="236511"/>
    <lineage>
        <taxon>Bacteria</taxon>
        <taxon>Bacillati</taxon>
        <taxon>Actinomycetota</taxon>
        <taxon>Actinomycetes</taxon>
        <taxon>Mycobacteriales</taxon>
        <taxon>Nocardiaceae</taxon>
        <taxon>Nocardia</taxon>
    </lineage>
</organism>
<sequence length="291" mass="31011">MPFLLISGVFVAEGAQPDGDSVRFRPDDPTEWDRVPGPHRVKRNAAGAAQLRLDGIDSLETHYTPRHGTRTHQPLSLAHAAAAELLAWLGFTGVVRNEAETVTATDQDTVPGFVLTRGADLHGRCVAFAGRGAAPQESGSEMFVDVALLRLTLNHHQLATGLAYPTFYRSLFPTLRAEFAAVSAAAATAPTPLGVWASDVTTTGAAVTSPTSLTDDLVLLPKLFRRLADYLELGDGDLSLAGFPAFLAQAADRFFILSTGHSTTGLDTITVVEGDTVRLTHPPADLVFDEK</sequence>
<name>A0A317N7U3_9NOCA</name>
<dbReference type="EMBL" id="QGTL01000011">
    <property type="protein sequence ID" value="PWV71099.1"/>
    <property type="molecule type" value="Genomic_DNA"/>
</dbReference>